<evidence type="ECO:0000313" key="5">
    <source>
        <dbReference type="Proteomes" id="UP001304300"/>
    </source>
</evidence>
<evidence type="ECO:0000259" key="3">
    <source>
        <dbReference type="Pfam" id="PF13649"/>
    </source>
</evidence>
<keyword evidence="1 4" id="KW-0489">Methyltransferase</keyword>
<dbReference type="PANTHER" id="PTHR43861:SF1">
    <property type="entry name" value="TRANS-ACONITATE 2-METHYLTRANSFERASE"/>
    <property type="match status" value="1"/>
</dbReference>
<gene>
    <name evidence="4" type="ORF">RZN69_06215</name>
</gene>
<sequence>MENDFNKIARQYVEVKQQAWRSAIEEYSFLKLIGDVEGLKVVDIACGQGYFTRLLKQGNPASICGFDSSSQMIKLARDEEKSKPMGIDYQVGDITDESLHGDFDLAVAAWLLVYAKSYEMLDEVCTGLARQLKSGGRFVTFTTNCDVHTHKPDYSKYGFRIDFPDDLHAGSEFRWSGQTSDGLCEVVNYYLPNKAYAVALEKAGFRDVKYHAISLSPQAPETEAYWSYFLQYPPAFMIDAVKS</sequence>
<dbReference type="InterPro" id="IPR029063">
    <property type="entry name" value="SAM-dependent_MTases_sf"/>
</dbReference>
<dbReference type="Gene3D" id="3.40.50.150">
    <property type="entry name" value="Vaccinia Virus protein VP39"/>
    <property type="match status" value="1"/>
</dbReference>
<dbReference type="InterPro" id="IPR041698">
    <property type="entry name" value="Methyltransf_25"/>
</dbReference>
<keyword evidence="5" id="KW-1185">Reference proteome</keyword>
<proteinExistence type="predicted"/>
<dbReference type="SUPFAM" id="SSF53335">
    <property type="entry name" value="S-adenosyl-L-methionine-dependent methyltransferases"/>
    <property type="match status" value="1"/>
</dbReference>
<dbReference type="EMBL" id="CP136920">
    <property type="protein sequence ID" value="WOO42680.1"/>
    <property type="molecule type" value="Genomic_DNA"/>
</dbReference>
<dbReference type="KEGG" id="puo:RZN69_06215"/>
<protein>
    <submittedName>
        <fullName evidence="4">Methyltransferase domain-containing protein</fullName>
    </submittedName>
</protein>
<reference evidence="4 5" key="1">
    <citation type="submission" date="2023-10" db="EMBL/GenBank/DDBJ databases">
        <title>Rubellicoccus peritrichatus gen. nov., sp. nov., isolated from an algae of coral reef tank.</title>
        <authorList>
            <person name="Luo J."/>
        </authorList>
    </citation>
    <scope>NUCLEOTIDE SEQUENCE [LARGE SCALE GENOMIC DNA]</scope>
    <source>
        <strain evidence="4 5">CR14</strain>
    </source>
</reference>
<name>A0AAQ3LB99_9BACT</name>
<dbReference type="GO" id="GO:0032259">
    <property type="term" value="P:methylation"/>
    <property type="evidence" value="ECO:0007669"/>
    <property type="project" value="UniProtKB-KW"/>
</dbReference>
<evidence type="ECO:0000256" key="1">
    <source>
        <dbReference type="ARBA" id="ARBA00022603"/>
    </source>
</evidence>
<keyword evidence="2" id="KW-0808">Transferase</keyword>
<feature type="domain" description="Methyltransferase" evidence="3">
    <location>
        <begin position="41"/>
        <end position="136"/>
    </location>
</feature>
<evidence type="ECO:0000256" key="2">
    <source>
        <dbReference type="ARBA" id="ARBA00022679"/>
    </source>
</evidence>
<dbReference type="GO" id="GO:0008168">
    <property type="term" value="F:methyltransferase activity"/>
    <property type="evidence" value="ECO:0007669"/>
    <property type="project" value="UniProtKB-KW"/>
</dbReference>
<dbReference type="PANTHER" id="PTHR43861">
    <property type="entry name" value="TRANS-ACONITATE 2-METHYLTRANSFERASE-RELATED"/>
    <property type="match status" value="1"/>
</dbReference>
<dbReference type="AlphaFoldDB" id="A0AAQ3LB99"/>
<dbReference type="Pfam" id="PF13649">
    <property type="entry name" value="Methyltransf_25"/>
    <property type="match status" value="1"/>
</dbReference>
<organism evidence="4 5">
    <name type="scientific">Rubellicoccus peritrichatus</name>
    <dbReference type="NCBI Taxonomy" id="3080537"/>
    <lineage>
        <taxon>Bacteria</taxon>
        <taxon>Pseudomonadati</taxon>
        <taxon>Verrucomicrobiota</taxon>
        <taxon>Opitutia</taxon>
        <taxon>Puniceicoccales</taxon>
        <taxon>Cerasicoccaceae</taxon>
        <taxon>Rubellicoccus</taxon>
    </lineage>
</organism>
<dbReference type="RefSeq" id="WP_317835205.1">
    <property type="nucleotide sequence ID" value="NZ_CP136920.1"/>
</dbReference>
<dbReference type="CDD" id="cd02440">
    <property type="entry name" value="AdoMet_MTases"/>
    <property type="match status" value="1"/>
</dbReference>
<accession>A0AAQ3LB99</accession>
<evidence type="ECO:0000313" key="4">
    <source>
        <dbReference type="EMBL" id="WOO42680.1"/>
    </source>
</evidence>
<dbReference type="Proteomes" id="UP001304300">
    <property type="component" value="Chromosome"/>
</dbReference>